<protein>
    <submittedName>
        <fullName evidence="8">Phosphonate transport system ATP-binding protein</fullName>
    </submittedName>
</protein>
<dbReference type="InterPro" id="IPR003439">
    <property type="entry name" value="ABC_transporter-like_ATP-bd"/>
</dbReference>
<keyword evidence="1" id="KW-0813">Transport</keyword>
<dbReference type="PANTHER" id="PTHR43166">
    <property type="entry name" value="AMINO ACID IMPORT ATP-BINDING PROTEIN"/>
    <property type="match status" value="1"/>
</dbReference>
<evidence type="ECO:0000256" key="6">
    <source>
        <dbReference type="ARBA" id="ARBA00023136"/>
    </source>
</evidence>
<dbReference type="Gene3D" id="3.40.50.300">
    <property type="entry name" value="P-loop containing nucleotide triphosphate hydrolases"/>
    <property type="match status" value="1"/>
</dbReference>
<feature type="domain" description="ABC transporter" evidence="7">
    <location>
        <begin position="37"/>
        <end position="280"/>
    </location>
</feature>
<dbReference type="GO" id="GO:0016020">
    <property type="term" value="C:membrane"/>
    <property type="evidence" value="ECO:0007669"/>
    <property type="project" value="InterPro"/>
</dbReference>
<evidence type="ECO:0000259" key="7">
    <source>
        <dbReference type="PROSITE" id="PS50893"/>
    </source>
</evidence>
<reference evidence="8 9" key="1">
    <citation type="submission" date="2017-09" db="EMBL/GenBank/DDBJ databases">
        <authorList>
            <person name="Ehlers B."/>
            <person name="Leendertz F.H."/>
        </authorList>
    </citation>
    <scope>NUCLEOTIDE SEQUENCE [LARGE SCALE GENOMIC DNA]</scope>
    <source>
        <strain evidence="8 9">CGMCC 1.12662</strain>
    </source>
</reference>
<dbReference type="InterPro" id="IPR012693">
    <property type="entry name" value="ABC_transpr_PhnC"/>
</dbReference>
<sequence>MGAFHKTAASPQCNIHSDDAGTSRNWATVRLMENATLTLSSVTRRFGETRAVDNVTLQVEPGQFVGVIGRSGAGKSTLLRLINRLIDPSEGQITFGNREITAMKGRELRAWRRDCAMIFQQFNLVDRLDVLTNVLVGQLAGHGFLNSMTLRFSDAERTRAIQALDRLDMAPKALQRAGTLSGGQQQRVAIARALVQDPRIMLADEPIASLDPGNATRVMEALRSINREDGLTVLVNLHTLDTARAYCDRIIAMREGRVFFDGTAAQLTDDVVRDIYGSEGLAEFNEAVTSTSVSTGHVAKIPA</sequence>
<keyword evidence="5" id="KW-1278">Translocase</keyword>
<accession>A0A285HYC6</accession>
<dbReference type="EMBL" id="OBEA01000001">
    <property type="protein sequence ID" value="SNY39701.1"/>
    <property type="molecule type" value="Genomic_DNA"/>
</dbReference>
<evidence type="ECO:0000313" key="8">
    <source>
        <dbReference type="EMBL" id="SNY39701.1"/>
    </source>
</evidence>
<dbReference type="PROSITE" id="PS00211">
    <property type="entry name" value="ABC_TRANSPORTER_1"/>
    <property type="match status" value="1"/>
</dbReference>
<dbReference type="PROSITE" id="PS50893">
    <property type="entry name" value="ABC_TRANSPORTER_2"/>
    <property type="match status" value="1"/>
</dbReference>
<dbReference type="Proteomes" id="UP000231655">
    <property type="component" value="Unassembled WGS sequence"/>
</dbReference>
<keyword evidence="2" id="KW-1003">Cell membrane</keyword>
<evidence type="ECO:0000256" key="3">
    <source>
        <dbReference type="ARBA" id="ARBA00022741"/>
    </source>
</evidence>
<dbReference type="SMART" id="SM00382">
    <property type="entry name" value="AAA"/>
    <property type="match status" value="1"/>
</dbReference>
<proteinExistence type="predicted"/>
<organism evidence="8 9">
    <name type="scientific">Pseudooceanicola antarcticus</name>
    <dbReference type="NCBI Taxonomy" id="1247613"/>
    <lineage>
        <taxon>Bacteria</taxon>
        <taxon>Pseudomonadati</taxon>
        <taxon>Pseudomonadota</taxon>
        <taxon>Alphaproteobacteria</taxon>
        <taxon>Rhodobacterales</taxon>
        <taxon>Paracoccaceae</taxon>
        <taxon>Pseudooceanicola</taxon>
    </lineage>
</organism>
<gene>
    <name evidence="8" type="ORF">SAMN06297129_0626</name>
</gene>
<dbReference type="Pfam" id="PF00005">
    <property type="entry name" value="ABC_tran"/>
    <property type="match status" value="1"/>
</dbReference>
<dbReference type="PANTHER" id="PTHR43166:SF6">
    <property type="entry name" value="PHOSPHONATES IMPORT ATP-BINDING PROTEIN PHNC"/>
    <property type="match status" value="1"/>
</dbReference>
<evidence type="ECO:0000256" key="1">
    <source>
        <dbReference type="ARBA" id="ARBA00022448"/>
    </source>
</evidence>
<dbReference type="GO" id="GO:0015416">
    <property type="term" value="F:ABC-type phosphonate transporter activity"/>
    <property type="evidence" value="ECO:0007669"/>
    <property type="project" value="InterPro"/>
</dbReference>
<dbReference type="NCBIfam" id="TIGR02315">
    <property type="entry name" value="ABC_phnC"/>
    <property type="match status" value="1"/>
</dbReference>
<evidence type="ECO:0000256" key="4">
    <source>
        <dbReference type="ARBA" id="ARBA00022840"/>
    </source>
</evidence>
<keyword evidence="3" id="KW-0547">Nucleotide-binding</keyword>
<evidence type="ECO:0000256" key="2">
    <source>
        <dbReference type="ARBA" id="ARBA00022475"/>
    </source>
</evidence>
<dbReference type="AlphaFoldDB" id="A0A285HYC6"/>
<dbReference type="GO" id="GO:0016887">
    <property type="term" value="F:ATP hydrolysis activity"/>
    <property type="evidence" value="ECO:0007669"/>
    <property type="project" value="InterPro"/>
</dbReference>
<dbReference type="InterPro" id="IPR003593">
    <property type="entry name" value="AAA+_ATPase"/>
</dbReference>
<dbReference type="CDD" id="cd03256">
    <property type="entry name" value="ABC_PhnC_transporter"/>
    <property type="match status" value="1"/>
</dbReference>
<dbReference type="InterPro" id="IPR017871">
    <property type="entry name" value="ABC_transporter-like_CS"/>
</dbReference>
<evidence type="ECO:0000256" key="5">
    <source>
        <dbReference type="ARBA" id="ARBA00022967"/>
    </source>
</evidence>
<dbReference type="SUPFAM" id="SSF52540">
    <property type="entry name" value="P-loop containing nucleoside triphosphate hydrolases"/>
    <property type="match status" value="1"/>
</dbReference>
<dbReference type="InterPro" id="IPR050086">
    <property type="entry name" value="MetN_ABC_transporter-like"/>
</dbReference>
<name>A0A285HYC6_9RHOB</name>
<keyword evidence="4 8" id="KW-0067">ATP-binding</keyword>
<dbReference type="InterPro" id="IPR027417">
    <property type="entry name" value="P-loop_NTPase"/>
</dbReference>
<evidence type="ECO:0000313" key="9">
    <source>
        <dbReference type="Proteomes" id="UP000231655"/>
    </source>
</evidence>
<keyword evidence="6" id="KW-0472">Membrane</keyword>
<dbReference type="GO" id="GO:0005524">
    <property type="term" value="F:ATP binding"/>
    <property type="evidence" value="ECO:0007669"/>
    <property type="project" value="UniProtKB-KW"/>
</dbReference>